<dbReference type="Pfam" id="PF02021">
    <property type="entry name" value="UPF0102"/>
    <property type="match status" value="1"/>
</dbReference>
<keyword evidence="4" id="KW-1185">Reference proteome</keyword>
<dbReference type="Gene3D" id="3.40.1350.10">
    <property type="match status" value="1"/>
</dbReference>
<dbReference type="NCBIfam" id="TIGR00252">
    <property type="entry name" value="YraN family protein"/>
    <property type="match status" value="1"/>
</dbReference>
<evidence type="ECO:0000313" key="4">
    <source>
        <dbReference type="Proteomes" id="UP000534783"/>
    </source>
</evidence>
<sequence>MSRRSPVTGAEGEKIAAEFLRKRGYRILERNFRNVLGEIDIIALDGKILVFVEVKARSGDRFGAPQFAVDARKQAKMSRVALAYLSRKKIAPSECRFDVVGIIRRPNGATSIEHLKDAFEGQETGRGC</sequence>
<name>A0A7X6DSF3_9BACT</name>
<proteinExistence type="inferred from homology"/>
<evidence type="ECO:0000313" key="3">
    <source>
        <dbReference type="EMBL" id="NKE72538.1"/>
    </source>
</evidence>
<comment type="similarity">
    <text evidence="1 2">Belongs to the UPF0102 family.</text>
</comment>
<comment type="caution">
    <text evidence="3">The sequence shown here is derived from an EMBL/GenBank/DDBJ whole genome shotgun (WGS) entry which is preliminary data.</text>
</comment>
<evidence type="ECO:0000256" key="1">
    <source>
        <dbReference type="ARBA" id="ARBA00006738"/>
    </source>
</evidence>
<dbReference type="PANTHER" id="PTHR34039">
    <property type="entry name" value="UPF0102 PROTEIN YRAN"/>
    <property type="match status" value="1"/>
</dbReference>
<dbReference type="GO" id="GO:0003676">
    <property type="term" value="F:nucleic acid binding"/>
    <property type="evidence" value="ECO:0007669"/>
    <property type="project" value="InterPro"/>
</dbReference>
<organism evidence="3 4">
    <name type="scientific">Candidatus Manganitrophus noduliformans</name>
    <dbReference type="NCBI Taxonomy" id="2606439"/>
    <lineage>
        <taxon>Bacteria</taxon>
        <taxon>Pseudomonadati</taxon>
        <taxon>Nitrospirota</taxon>
        <taxon>Nitrospiria</taxon>
        <taxon>Candidatus Troglogloeales</taxon>
        <taxon>Candidatus Manganitrophaceae</taxon>
        <taxon>Candidatus Manganitrophus</taxon>
    </lineage>
</organism>
<dbReference type="SUPFAM" id="SSF52980">
    <property type="entry name" value="Restriction endonuclease-like"/>
    <property type="match status" value="1"/>
</dbReference>
<accession>A0A7X6DSF3</accession>
<gene>
    <name evidence="3" type="ORF">MNODULE_17440</name>
</gene>
<dbReference type="AlphaFoldDB" id="A0A7X6DSF3"/>
<dbReference type="Proteomes" id="UP000534783">
    <property type="component" value="Unassembled WGS sequence"/>
</dbReference>
<reference evidence="3 4" key="1">
    <citation type="journal article" date="2020" name="Nature">
        <title>Bacterial chemolithoautotrophy via manganese oxidation.</title>
        <authorList>
            <person name="Yu H."/>
            <person name="Leadbetter J.R."/>
        </authorList>
    </citation>
    <scope>NUCLEOTIDE SEQUENCE [LARGE SCALE GENOMIC DNA]</scope>
    <source>
        <strain evidence="3 4">Mn-1</strain>
    </source>
</reference>
<dbReference type="NCBIfam" id="NF009154">
    <property type="entry name" value="PRK12497.3-3"/>
    <property type="match status" value="1"/>
</dbReference>
<dbReference type="HAMAP" id="MF_00048">
    <property type="entry name" value="UPF0102"/>
    <property type="match status" value="1"/>
</dbReference>
<evidence type="ECO:0000256" key="2">
    <source>
        <dbReference type="HAMAP-Rule" id="MF_00048"/>
    </source>
</evidence>
<dbReference type="EMBL" id="VTOW01000003">
    <property type="protein sequence ID" value="NKE72538.1"/>
    <property type="molecule type" value="Genomic_DNA"/>
</dbReference>
<dbReference type="InterPro" id="IPR003509">
    <property type="entry name" value="UPF0102_YraN-like"/>
</dbReference>
<dbReference type="InterPro" id="IPR011335">
    <property type="entry name" value="Restrct_endonuc-II-like"/>
</dbReference>
<protein>
    <recommendedName>
        <fullName evidence="2">UPF0102 protein MNODULE_17440</fullName>
    </recommendedName>
</protein>
<dbReference type="NCBIfam" id="NF009150">
    <property type="entry name" value="PRK12497.1-3"/>
    <property type="match status" value="1"/>
</dbReference>
<dbReference type="PANTHER" id="PTHR34039:SF1">
    <property type="entry name" value="UPF0102 PROTEIN YRAN"/>
    <property type="match status" value="1"/>
</dbReference>
<dbReference type="InterPro" id="IPR011856">
    <property type="entry name" value="tRNA_endonuc-like_dom_sf"/>
</dbReference>
<dbReference type="CDD" id="cd20736">
    <property type="entry name" value="PoNe_Nuclease"/>
    <property type="match status" value="1"/>
</dbReference>